<name>A0A9D4ECC7_DREPO</name>
<evidence type="ECO:0000313" key="1">
    <source>
        <dbReference type="EMBL" id="KAH3777747.1"/>
    </source>
</evidence>
<sequence length="64" mass="7435">MYFCNNIITCFLEVNYKLALTLIRLKEHSSSVDRKLNDLPSSVVIDSYPLTVQMAGHWFSVHFQ</sequence>
<reference evidence="1" key="2">
    <citation type="submission" date="2020-11" db="EMBL/GenBank/DDBJ databases">
        <authorList>
            <person name="McCartney M.A."/>
            <person name="Auch B."/>
            <person name="Kono T."/>
            <person name="Mallez S."/>
            <person name="Becker A."/>
            <person name="Gohl D.M."/>
            <person name="Silverstein K.A.T."/>
            <person name="Koren S."/>
            <person name="Bechman K.B."/>
            <person name="Herman A."/>
            <person name="Abrahante J.E."/>
            <person name="Garbe J."/>
        </authorList>
    </citation>
    <scope>NUCLEOTIDE SEQUENCE</scope>
    <source>
        <strain evidence="1">Duluth1</strain>
        <tissue evidence="1">Whole animal</tissue>
    </source>
</reference>
<proteinExistence type="predicted"/>
<dbReference type="AlphaFoldDB" id="A0A9D4ECC7"/>
<gene>
    <name evidence="1" type="ORF">DPMN_179195</name>
</gene>
<protein>
    <submittedName>
        <fullName evidence="1">Uncharacterized protein</fullName>
    </submittedName>
</protein>
<dbReference type="Proteomes" id="UP000828390">
    <property type="component" value="Unassembled WGS sequence"/>
</dbReference>
<organism evidence="1 2">
    <name type="scientific">Dreissena polymorpha</name>
    <name type="common">Zebra mussel</name>
    <name type="synonym">Mytilus polymorpha</name>
    <dbReference type="NCBI Taxonomy" id="45954"/>
    <lineage>
        <taxon>Eukaryota</taxon>
        <taxon>Metazoa</taxon>
        <taxon>Spiralia</taxon>
        <taxon>Lophotrochozoa</taxon>
        <taxon>Mollusca</taxon>
        <taxon>Bivalvia</taxon>
        <taxon>Autobranchia</taxon>
        <taxon>Heteroconchia</taxon>
        <taxon>Euheterodonta</taxon>
        <taxon>Imparidentia</taxon>
        <taxon>Neoheterodontei</taxon>
        <taxon>Myida</taxon>
        <taxon>Dreissenoidea</taxon>
        <taxon>Dreissenidae</taxon>
        <taxon>Dreissena</taxon>
    </lineage>
</organism>
<evidence type="ECO:0000313" key="2">
    <source>
        <dbReference type="Proteomes" id="UP000828390"/>
    </source>
</evidence>
<keyword evidence="2" id="KW-1185">Reference proteome</keyword>
<comment type="caution">
    <text evidence="1">The sequence shown here is derived from an EMBL/GenBank/DDBJ whole genome shotgun (WGS) entry which is preliminary data.</text>
</comment>
<reference evidence="1" key="1">
    <citation type="journal article" date="2019" name="bioRxiv">
        <title>The Genome of the Zebra Mussel, Dreissena polymorpha: A Resource for Invasive Species Research.</title>
        <authorList>
            <person name="McCartney M.A."/>
            <person name="Auch B."/>
            <person name="Kono T."/>
            <person name="Mallez S."/>
            <person name="Zhang Y."/>
            <person name="Obille A."/>
            <person name="Becker A."/>
            <person name="Abrahante J.E."/>
            <person name="Garbe J."/>
            <person name="Badalamenti J.P."/>
            <person name="Herman A."/>
            <person name="Mangelson H."/>
            <person name="Liachko I."/>
            <person name="Sullivan S."/>
            <person name="Sone E.D."/>
            <person name="Koren S."/>
            <person name="Silverstein K.A.T."/>
            <person name="Beckman K.B."/>
            <person name="Gohl D.M."/>
        </authorList>
    </citation>
    <scope>NUCLEOTIDE SEQUENCE</scope>
    <source>
        <strain evidence="1">Duluth1</strain>
        <tissue evidence="1">Whole animal</tissue>
    </source>
</reference>
<accession>A0A9D4ECC7</accession>
<dbReference type="EMBL" id="JAIWYP010000009">
    <property type="protein sequence ID" value="KAH3777747.1"/>
    <property type="molecule type" value="Genomic_DNA"/>
</dbReference>